<dbReference type="Pfam" id="PF01850">
    <property type="entry name" value="PIN"/>
    <property type="match status" value="1"/>
</dbReference>
<dbReference type="InterPro" id="IPR029060">
    <property type="entry name" value="PIN-like_dom_sf"/>
</dbReference>
<dbReference type="RefSeq" id="WP_164450689.1">
    <property type="nucleotide sequence ID" value="NZ_JAAIJQ010000003.1"/>
</dbReference>
<gene>
    <name evidence="5" type="primary">vapC</name>
    <name evidence="7" type="ORF">G3446_01820</name>
</gene>
<comment type="cofactor">
    <cofactor evidence="5">
        <name>Mg(2+)</name>
        <dbReference type="ChEBI" id="CHEBI:18420"/>
    </cofactor>
</comment>
<protein>
    <recommendedName>
        <fullName evidence="5">Ribonuclease VapC</fullName>
        <shortName evidence="5">RNase VapC</shortName>
        <ecNumber evidence="5">3.1.-.-</ecNumber>
    </recommendedName>
    <alternativeName>
        <fullName evidence="5">Toxin VapC</fullName>
    </alternativeName>
</protein>
<dbReference type="AlphaFoldDB" id="A0A6M0JUP0"/>
<organism evidence="7 8">
    <name type="scientific">Thiorhodococcus minor</name>
    <dbReference type="NCBI Taxonomy" id="57489"/>
    <lineage>
        <taxon>Bacteria</taxon>
        <taxon>Pseudomonadati</taxon>
        <taxon>Pseudomonadota</taxon>
        <taxon>Gammaproteobacteria</taxon>
        <taxon>Chromatiales</taxon>
        <taxon>Chromatiaceae</taxon>
        <taxon>Thiorhodococcus</taxon>
    </lineage>
</organism>
<dbReference type="GO" id="GO:0090729">
    <property type="term" value="F:toxin activity"/>
    <property type="evidence" value="ECO:0007669"/>
    <property type="project" value="UniProtKB-KW"/>
</dbReference>
<dbReference type="Proteomes" id="UP000483379">
    <property type="component" value="Unassembled WGS sequence"/>
</dbReference>
<dbReference type="GO" id="GO:0000287">
    <property type="term" value="F:magnesium ion binding"/>
    <property type="evidence" value="ECO:0007669"/>
    <property type="project" value="UniProtKB-UniRule"/>
</dbReference>
<dbReference type="HAMAP" id="MF_00265">
    <property type="entry name" value="VapC_Nob1"/>
    <property type="match status" value="1"/>
</dbReference>
<evidence type="ECO:0000256" key="5">
    <source>
        <dbReference type="HAMAP-Rule" id="MF_00265"/>
    </source>
</evidence>
<dbReference type="PANTHER" id="PTHR38826:SF5">
    <property type="entry name" value="RIBONUCLEASE VAPC13"/>
    <property type="match status" value="1"/>
</dbReference>
<dbReference type="EC" id="3.1.-.-" evidence="5"/>
<dbReference type="GO" id="GO:0004540">
    <property type="term" value="F:RNA nuclease activity"/>
    <property type="evidence" value="ECO:0007669"/>
    <property type="project" value="InterPro"/>
</dbReference>
<dbReference type="PANTHER" id="PTHR38826">
    <property type="entry name" value="RIBONUCLEASE VAPC13"/>
    <property type="match status" value="1"/>
</dbReference>
<keyword evidence="3 5" id="KW-0479">Metal-binding</keyword>
<proteinExistence type="inferred from homology"/>
<keyword evidence="2 5" id="KW-0540">Nuclease</keyword>
<dbReference type="CDD" id="cd18692">
    <property type="entry name" value="PIN_VapC-like"/>
    <property type="match status" value="1"/>
</dbReference>
<feature type="binding site" evidence="5">
    <location>
        <position position="97"/>
    </location>
    <ligand>
        <name>Mg(2+)</name>
        <dbReference type="ChEBI" id="CHEBI:18420"/>
    </ligand>
</feature>
<accession>A0A6M0JUP0</accession>
<evidence type="ECO:0000256" key="2">
    <source>
        <dbReference type="ARBA" id="ARBA00022722"/>
    </source>
</evidence>
<evidence type="ECO:0000259" key="6">
    <source>
        <dbReference type="Pfam" id="PF01850"/>
    </source>
</evidence>
<dbReference type="InterPro" id="IPR022907">
    <property type="entry name" value="VapC_family"/>
</dbReference>
<keyword evidence="4 5" id="KW-0378">Hydrolase</keyword>
<dbReference type="GO" id="GO:0016787">
    <property type="term" value="F:hydrolase activity"/>
    <property type="evidence" value="ECO:0007669"/>
    <property type="project" value="UniProtKB-KW"/>
</dbReference>
<evidence type="ECO:0000313" key="8">
    <source>
        <dbReference type="Proteomes" id="UP000483379"/>
    </source>
</evidence>
<keyword evidence="8" id="KW-1185">Reference proteome</keyword>
<comment type="similarity">
    <text evidence="5">Belongs to the PINc/VapC protein family.</text>
</comment>
<feature type="domain" description="PIN" evidence="6">
    <location>
        <begin position="7"/>
        <end position="116"/>
    </location>
</feature>
<dbReference type="EMBL" id="JAAIJQ010000003">
    <property type="protein sequence ID" value="NEV60641.1"/>
    <property type="molecule type" value="Genomic_DNA"/>
</dbReference>
<dbReference type="InterPro" id="IPR052106">
    <property type="entry name" value="PINc/VapC_TA"/>
</dbReference>
<dbReference type="SUPFAM" id="SSF88723">
    <property type="entry name" value="PIN domain-like"/>
    <property type="match status" value="1"/>
</dbReference>
<evidence type="ECO:0000256" key="3">
    <source>
        <dbReference type="ARBA" id="ARBA00022723"/>
    </source>
</evidence>
<evidence type="ECO:0000256" key="1">
    <source>
        <dbReference type="ARBA" id="ARBA00022649"/>
    </source>
</evidence>
<dbReference type="InterPro" id="IPR002716">
    <property type="entry name" value="PIN_dom"/>
</dbReference>
<reference evidence="7 8" key="1">
    <citation type="submission" date="2020-02" db="EMBL/GenBank/DDBJ databases">
        <title>Genome sequences of Thiorhodococcus mannitoliphagus and Thiorhodococcus minor, purple sulfur photosynthetic bacteria in the gammaproteobacterial family, Chromatiaceae.</title>
        <authorList>
            <person name="Aviles F.A."/>
            <person name="Meyer T.E."/>
            <person name="Kyndt J.A."/>
        </authorList>
    </citation>
    <scope>NUCLEOTIDE SEQUENCE [LARGE SCALE GENOMIC DNA]</scope>
    <source>
        <strain evidence="7 8">DSM 11518</strain>
    </source>
</reference>
<feature type="binding site" evidence="5">
    <location>
        <position position="9"/>
    </location>
    <ligand>
        <name>Mg(2+)</name>
        <dbReference type="ChEBI" id="CHEBI:18420"/>
    </ligand>
</feature>
<sequence>MSTSRAFFDTNVLLYLLSEETSKADRAEAVLADGGTISVQVLNEFASVASRKLGLSWAEIREVLGTIRQLCSIEPLLLATHERGLAISERYGLSIYDALIVASALNAGCNLLLTEDLQNGQRIDETLEIRNPFASEDGR</sequence>
<evidence type="ECO:0000313" key="7">
    <source>
        <dbReference type="EMBL" id="NEV60641.1"/>
    </source>
</evidence>
<dbReference type="Gene3D" id="3.40.50.1010">
    <property type="entry name" value="5'-nuclease"/>
    <property type="match status" value="1"/>
</dbReference>
<comment type="caution">
    <text evidence="7">The sequence shown here is derived from an EMBL/GenBank/DDBJ whole genome shotgun (WGS) entry which is preliminary data.</text>
</comment>
<keyword evidence="5" id="KW-0800">Toxin</keyword>
<evidence type="ECO:0000256" key="4">
    <source>
        <dbReference type="ARBA" id="ARBA00022801"/>
    </source>
</evidence>
<keyword evidence="5" id="KW-0460">Magnesium</keyword>
<name>A0A6M0JUP0_9GAMM</name>
<keyword evidence="1 5" id="KW-1277">Toxin-antitoxin system</keyword>
<comment type="function">
    <text evidence="5">Toxic component of a toxin-antitoxin (TA) system. An RNase.</text>
</comment>